<protein>
    <submittedName>
        <fullName evidence="2">Uncharacterized protein</fullName>
    </submittedName>
</protein>
<name>A0A1G1TKD1_9BACT</name>
<dbReference type="OrthoDB" id="9983887at2"/>
<keyword evidence="1" id="KW-1133">Transmembrane helix</keyword>
<evidence type="ECO:0000313" key="2">
    <source>
        <dbReference type="EMBL" id="OGX91312.1"/>
    </source>
</evidence>
<dbReference type="Proteomes" id="UP000177506">
    <property type="component" value="Unassembled WGS sequence"/>
</dbReference>
<accession>A0A1G1TKD1</accession>
<feature type="transmembrane region" description="Helical" evidence="1">
    <location>
        <begin position="20"/>
        <end position="37"/>
    </location>
</feature>
<comment type="caution">
    <text evidence="2">The sequence shown here is derived from an EMBL/GenBank/DDBJ whole genome shotgun (WGS) entry which is preliminary data.</text>
</comment>
<reference evidence="2 3" key="1">
    <citation type="submission" date="2016-08" db="EMBL/GenBank/DDBJ databases">
        <title>Hymenobacter coccineus sp. nov., Hymenobacter lapidarius sp. nov. and Hymenobacter glacialis sp. nov., isolated from Antarctic soil.</title>
        <authorList>
            <person name="Sedlacek I."/>
            <person name="Kralova S."/>
            <person name="Kyrova K."/>
            <person name="Maslanova I."/>
            <person name="Stankova E."/>
            <person name="Vrbovska V."/>
            <person name="Nemec M."/>
            <person name="Bartak M."/>
            <person name="Svec P."/>
            <person name="Busse H.-J."/>
            <person name="Pantucek R."/>
        </authorList>
    </citation>
    <scope>NUCLEOTIDE SEQUENCE [LARGE SCALE GENOMIC DNA]</scope>
    <source>
        <strain evidence="2 3">CCM 8649</strain>
    </source>
</reference>
<keyword evidence="1" id="KW-0812">Transmembrane</keyword>
<sequence>MQWLLRVCLAEPDAGLRMGLLGTLLLFEAPLLVAGLLGASGNSLIFCVWVSSSWLSGALWATWRLLRAEQLAATLESAD</sequence>
<evidence type="ECO:0000313" key="3">
    <source>
        <dbReference type="Proteomes" id="UP000177506"/>
    </source>
</evidence>
<dbReference type="AlphaFoldDB" id="A0A1G1TKD1"/>
<organism evidence="2 3">
    <name type="scientific">Hymenobacter coccineus</name>
    <dbReference type="NCBI Taxonomy" id="1908235"/>
    <lineage>
        <taxon>Bacteria</taxon>
        <taxon>Pseudomonadati</taxon>
        <taxon>Bacteroidota</taxon>
        <taxon>Cytophagia</taxon>
        <taxon>Cytophagales</taxon>
        <taxon>Hymenobacteraceae</taxon>
        <taxon>Hymenobacter</taxon>
    </lineage>
</organism>
<feature type="transmembrane region" description="Helical" evidence="1">
    <location>
        <begin position="43"/>
        <end position="63"/>
    </location>
</feature>
<keyword evidence="3" id="KW-1185">Reference proteome</keyword>
<dbReference type="RefSeq" id="WP_070741903.1">
    <property type="nucleotide sequence ID" value="NZ_MDZA01000069.1"/>
</dbReference>
<keyword evidence="1" id="KW-0472">Membrane</keyword>
<gene>
    <name evidence="2" type="ORF">BEN49_20220</name>
</gene>
<evidence type="ECO:0000256" key="1">
    <source>
        <dbReference type="SAM" id="Phobius"/>
    </source>
</evidence>
<proteinExistence type="predicted"/>
<dbReference type="EMBL" id="MDZA01000069">
    <property type="protein sequence ID" value="OGX91312.1"/>
    <property type="molecule type" value="Genomic_DNA"/>
</dbReference>